<evidence type="ECO:0000313" key="1">
    <source>
        <dbReference type="Proteomes" id="UP000887579"/>
    </source>
</evidence>
<protein>
    <submittedName>
        <fullName evidence="2">Arrestin C-terminal-like domain-containing protein</fullName>
    </submittedName>
</protein>
<dbReference type="Proteomes" id="UP000887579">
    <property type="component" value="Unplaced"/>
</dbReference>
<reference evidence="2" key="1">
    <citation type="submission" date="2022-11" db="UniProtKB">
        <authorList>
            <consortium name="WormBaseParasite"/>
        </authorList>
    </citation>
    <scope>IDENTIFICATION</scope>
</reference>
<organism evidence="1 2">
    <name type="scientific">Panagrolaimus sp. ES5</name>
    <dbReference type="NCBI Taxonomy" id="591445"/>
    <lineage>
        <taxon>Eukaryota</taxon>
        <taxon>Metazoa</taxon>
        <taxon>Ecdysozoa</taxon>
        <taxon>Nematoda</taxon>
        <taxon>Chromadorea</taxon>
        <taxon>Rhabditida</taxon>
        <taxon>Tylenchina</taxon>
        <taxon>Panagrolaimomorpha</taxon>
        <taxon>Panagrolaimoidea</taxon>
        <taxon>Panagrolaimidae</taxon>
        <taxon>Panagrolaimus</taxon>
    </lineage>
</organism>
<proteinExistence type="predicted"/>
<evidence type="ECO:0000313" key="2">
    <source>
        <dbReference type="WBParaSite" id="ES5_v2.g20188.t1"/>
    </source>
</evidence>
<dbReference type="WBParaSite" id="ES5_v2.g20188.t1">
    <property type="protein sequence ID" value="ES5_v2.g20188.t1"/>
    <property type="gene ID" value="ES5_v2.g20188"/>
</dbReference>
<name>A0AC34FRU9_9BILA</name>
<accession>A0AC34FRU9</accession>
<sequence>MLYYSVSLSTKNTVFLPNSHVTATVNLQTDHVLKARKIDLRVIGLAKTAWSETHHSHSRGHSHSHTTHYGEEIYYINTYSILWESPDEILQPRKYKFPLAFTIPSNAPPSMTGEYGNISYRIRTNMDIPWAIDEERICEFSVCPFVDLNNDRRLKLPVVTTCMEIESRCFSCTSFPLELKVNVSKTGYIPGENIALKVVINNKTSWKVPNFEIGIMHNLTFTGHHIHFGNGRTESKVSSRVVTTKTVFVNSIVDESQTYYLKVPPLLPTSNRCPIIKNEYFLFVKISTDAVFSSGPKVQLPLTIGSVPFHESTAPTSVTKSIQPKIVEIKSGQNVVTAKKSTEDTKNTTTEKENEEVAVSPHQV</sequence>